<dbReference type="InterPro" id="IPR020635">
    <property type="entry name" value="Tyr_kinase_cat_dom"/>
</dbReference>
<dbReference type="InterPro" id="IPR017441">
    <property type="entry name" value="Protein_kinase_ATP_BS"/>
</dbReference>
<dbReference type="PROSITE" id="PS50011">
    <property type="entry name" value="PROTEIN_KINASE_DOM"/>
    <property type="match status" value="1"/>
</dbReference>
<evidence type="ECO:0000256" key="7">
    <source>
        <dbReference type="ARBA" id="ARBA00023137"/>
    </source>
</evidence>
<keyword evidence="4 9" id="KW-0547">Nucleotide-binding</keyword>
<dbReference type="AlphaFoldDB" id="A0A1B0CRZ3"/>
<dbReference type="InterPro" id="IPR049587">
    <property type="entry name" value="TNK-like_SAM"/>
</dbReference>
<evidence type="ECO:0000256" key="6">
    <source>
        <dbReference type="ARBA" id="ARBA00022840"/>
    </source>
</evidence>
<keyword evidence="3" id="KW-0808">Transferase</keyword>
<evidence type="ECO:0000256" key="5">
    <source>
        <dbReference type="ARBA" id="ARBA00022777"/>
    </source>
</evidence>
<evidence type="ECO:0000256" key="8">
    <source>
        <dbReference type="ARBA" id="ARBA00047899"/>
    </source>
</evidence>
<dbReference type="PRINTS" id="PR00109">
    <property type="entry name" value="TYRKINASE"/>
</dbReference>
<reference evidence="12" key="1">
    <citation type="submission" date="2020-05" db="UniProtKB">
        <authorList>
            <consortium name="EnsemblMetazoa"/>
        </authorList>
    </citation>
    <scope>IDENTIFICATION</scope>
    <source>
        <strain evidence="12">Jacobina</strain>
    </source>
</reference>
<evidence type="ECO:0000256" key="9">
    <source>
        <dbReference type="PROSITE-ProRule" id="PRU10141"/>
    </source>
</evidence>
<keyword evidence="6 9" id="KW-0067">ATP-binding</keyword>
<sequence length="725" mass="82391">MTSGDNLEWLEELLVEVQLEQFFHRITDDLQITRLVHFNYVHSEDLEKIGLARPAIRRLMEAVRKRRSMAWRQTLMEKILPGGRKKAPRASPSKAPPASTCLILEREISLADKLGDGSFGVVRRGEWRPGGGPAIPVAVKVLKADVSMPGVVEDFFKEVQSMHVLDHPNLIHLHGVVLSKPLMMVTELADRGSLLDTLHTRTLKHLSLMHIWRWAVEVATGMAYLETRRILHRDLACRNVFLHGPEERVKIGDFGLMRSLPQQEDCYVMTEHRRVPFPWCAPESLRLRQFSHASDAWMFGVTLWEMFTGGEEPWVALNGAQVLKKIESGERLAMPELSSPEIYQLMLQCWHRDPQERLSFIDIQNVLEAVQHGERSHSPGVVTLRHSADEGQRVLRRRTFNSADCRRAEAAVANRKSCQPSFQNKKSTESHTKERSYIAAKQFSYNKLRNESNCVAGKKLKPVRPPQPKVEGRVEEGNLIDLSSPDAGEAEAVELRGKLNEMKSFSAECILDTPIEVGTEYMQQQNASEGHDENLPSPVYENSREIDHTSWQSVMMEAYEAAVRSQEHELDPFDTSHVPRSAQTVQESQEIPEVQQNSFDDNWDYIRQLDVSHTPTSEMGYFTPPERETPIKELTAPEVAQESIINEIVAPTEALTLQYSATSNATTNIYDKVDEGSLYQELYPNLPATYQNIPDAWNSPRVYPERVVEAQKLRPHRPAPSIPSS</sequence>
<dbReference type="InterPro" id="IPR050198">
    <property type="entry name" value="Non-receptor_tyrosine_kinases"/>
</dbReference>
<proteinExistence type="predicted"/>
<dbReference type="InterPro" id="IPR055175">
    <property type="entry name" value="ACK/TNK-like_SAM"/>
</dbReference>
<dbReference type="InterPro" id="IPR008266">
    <property type="entry name" value="Tyr_kinase_AS"/>
</dbReference>
<keyword evidence="7" id="KW-0829">Tyrosine-protein kinase</keyword>
<evidence type="ECO:0000256" key="10">
    <source>
        <dbReference type="SAM" id="MobiDB-lite"/>
    </source>
</evidence>
<dbReference type="VEuPathDB" id="VectorBase:LLONM1_004108"/>
<dbReference type="InterPro" id="IPR011009">
    <property type="entry name" value="Kinase-like_dom_sf"/>
</dbReference>
<protein>
    <recommendedName>
        <fullName evidence="1">non-specific protein-tyrosine kinase</fullName>
        <ecNumber evidence="1">2.7.10.2</ecNumber>
    </recommendedName>
</protein>
<dbReference type="EnsemblMetazoa" id="LLOJ007642-RA">
    <property type="protein sequence ID" value="LLOJ007642-PA"/>
    <property type="gene ID" value="LLOJ007642"/>
</dbReference>
<feature type="binding site" evidence="9">
    <location>
        <position position="140"/>
    </location>
    <ligand>
        <name>ATP</name>
        <dbReference type="ChEBI" id="CHEBI:30616"/>
    </ligand>
</feature>
<dbReference type="FunFam" id="1.10.510.10:FF:000521">
    <property type="entry name" value="Tyrosine-protein kinase pr2"/>
    <property type="match status" value="1"/>
</dbReference>
<dbReference type="GO" id="GO:0004715">
    <property type="term" value="F:non-membrane spanning protein tyrosine kinase activity"/>
    <property type="evidence" value="ECO:0007669"/>
    <property type="project" value="UniProtKB-EC"/>
</dbReference>
<evidence type="ECO:0000256" key="2">
    <source>
        <dbReference type="ARBA" id="ARBA00022443"/>
    </source>
</evidence>
<evidence type="ECO:0000256" key="1">
    <source>
        <dbReference type="ARBA" id="ARBA00011903"/>
    </source>
</evidence>
<dbReference type="Pfam" id="PF07714">
    <property type="entry name" value="PK_Tyr_Ser-Thr"/>
    <property type="match status" value="1"/>
</dbReference>
<dbReference type="Pfam" id="PF22931">
    <property type="entry name" value="SAM_TNK"/>
    <property type="match status" value="1"/>
</dbReference>
<dbReference type="FunFam" id="3.30.200.20:FF:000107">
    <property type="entry name" value="Putative activated CDC42 kinase 1"/>
    <property type="match status" value="1"/>
</dbReference>
<dbReference type="Gene3D" id="3.30.200.20">
    <property type="entry name" value="Phosphorylase Kinase, domain 1"/>
    <property type="match status" value="1"/>
</dbReference>
<feature type="region of interest" description="Disordered" evidence="10">
    <location>
        <begin position="416"/>
        <end position="435"/>
    </location>
</feature>
<dbReference type="PANTHER" id="PTHR24418">
    <property type="entry name" value="TYROSINE-PROTEIN KINASE"/>
    <property type="match status" value="1"/>
</dbReference>
<dbReference type="EC" id="2.7.10.2" evidence="1"/>
<dbReference type="InterPro" id="IPR000719">
    <property type="entry name" value="Prot_kinase_dom"/>
</dbReference>
<dbReference type="GO" id="GO:0004674">
    <property type="term" value="F:protein serine/threonine kinase activity"/>
    <property type="evidence" value="ECO:0007669"/>
    <property type="project" value="UniProtKB-EC"/>
</dbReference>
<dbReference type="EMBL" id="AJWK01025508">
    <property type="status" value="NOT_ANNOTATED_CDS"/>
    <property type="molecule type" value="Genomic_DNA"/>
</dbReference>
<comment type="catalytic activity">
    <reaction evidence="8">
        <text>L-threonyl-[protein] + ATP = O-phospho-L-threonyl-[protein] + ADP + H(+)</text>
        <dbReference type="Rhea" id="RHEA:46608"/>
        <dbReference type="Rhea" id="RHEA-COMP:11060"/>
        <dbReference type="Rhea" id="RHEA-COMP:11605"/>
        <dbReference type="ChEBI" id="CHEBI:15378"/>
        <dbReference type="ChEBI" id="CHEBI:30013"/>
        <dbReference type="ChEBI" id="CHEBI:30616"/>
        <dbReference type="ChEBI" id="CHEBI:61977"/>
        <dbReference type="ChEBI" id="CHEBI:456216"/>
        <dbReference type="EC" id="2.7.11.1"/>
    </reaction>
</comment>
<feature type="domain" description="Protein kinase" evidence="11">
    <location>
        <begin position="108"/>
        <end position="370"/>
    </location>
</feature>
<dbReference type="InterPro" id="IPR001245">
    <property type="entry name" value="Ser-Thr/Tyr_kinase_cat_dom"/>
</dbReference>
<accession>A0A1B0CRZ3</accession>
<dbReference type="CDD" id="cd09539">
    <property type="entry name" value="SAM_TNK-like"/>
    <property type="match status" value="1"/>
</dbReference>
<evidence type="ECO:0000313" key="13">
    <source>
        <dbReference type="Proteomes" id="UP000092461"/>
    </source>
</evidence>
<dbReference type="VEuPathDB" id="VectorBase:LLOJ007642"/>
<dbReference type="GO" id="GO:0002009">
    <property type="term" value="P:morphogenesis of an epithelium"/>
    <property type="evidence" value="ECO:0007669"/>
    <property type="project" value="UniProtKB-ARBA"/>
</dbReference>
<feature type="compositionally biased region" description="Basic and acidic residues" evidence="10">
    <location>
        <begin position="426"/>
        <end position="435"/>
    </location>
</feature>
<feature type="compositionally biased region" description="Polar residues" evidence="10">
    <location>
        <begin position="416"/>
        <end position="425"/>
    </location>
</feature>
<dbReference type="GO" id="GO:0005524">
    <property type="term" value="F:ATP binding"/>
    <property type="evidence" value="ECO:0007669"/>
    <property type="project" value="UniProtKB-UniRule"/>
</dbReference>
<organism evidence="12 13">
    <name type="scientific">Lutzomyia longipalpis</name>
    <name type="common">Sand fly</name>
    <dbReference type="NCBI Taxonomy" id="7200"/>
    <lineage>
        <taxon>Eukaryota</taxon>
        <taxon>Metazoa</taxon>
        <taxon>Ecdysozoa</taxon>
        <taxon>Arthropoda</taxon>
        <taxon>Hexapoda</taxon>
        <taxon>Insecta</taxon>
        <taxon>Pterygota</taxon>
        <taxon>Neoptera</taxon>
        <taxon>Endopterygota</taxon>
        <taxon>Diptera</taxon>
        <taxon>Nematocera</taxon>
        <taxon>Psychodoidea</taxon>
        <taxon>Psychodidae</taxon>
        <taxon>Lutzomyia</taxon>
        <taxon>Lutzomyia</taxon>
    </lineage>
</organism>
<dbReference type="PROSITE" id="PS00107">
    <property type="entry name" value="PROTEIN_KINASE_ATP"/>
    <property type="match status" value="1"/>
</dbReference>
<evidence type="ECO:0000259" key="11">
    <source>
        <dbReference type="PROSITE" id="PS50011"/>
    </source>
</evidence>
<dbReference type="SUPFAM" id="SSF56112">
    <property type="entry name" value="Protein kinase-like (PK-like)"/>
    <property type="match status" value="1"/>
</dbReference>
<evidence type="ECO:0000256" key="4">
    <source>
        <dbReference type="ARBA" id="ARBA00022741"/>
    </source>
</evidence>
<evidence type="ECO:0000256" key="3">
    <source>
        <dbReference type="ARBA" id="ARBA00022679"/>
    </source>
</evidence>
<dbReference type="SMART" id="SM00219">
    <property type="entry name" value="TyrKc"/>
    <property type="match status" value="1"/>
</dbReference>
<keyword evidence="5" id="KW-0418">Kinase</keyword>
<dbReference type="Proteomes" id="UP000092461">
    <property type="component" value="Unassembled WGS sequence"/>
</dbReference>
<keyword evidence="2" id="KW-0728">SH3 domain</keyword>
<dbReference type="PROSITE" id="PS00109">
    <property type="entry name" value="PROTEIN_KINASE_TYR"/>
    <property type="match status" value="1"/>
</dbReference>
<name>A0A1B0CRZ3_LUTLO</name>
<dbReference type="Gene3D" id="1.10.510.10">
    <property type="entry name" value="Transferase(Phosphotransferase) domain 1"/>
    <property type="match status" value="1"/>
</dbReference>
<evidence type="ECO:0000313" key="12">
    <source>
        <dbReference type="EnsemblMetazoa" id="LLOJ007642-PA"/>
    </source>
</evidence>
<keyword evidence="13" id="KW-1185">Reference proteome</keyword>